<evidence type="ECO:0000256" key="1">
    <source>
        <dbReference type="SAM" id="MobiDB-lite"/>
    </source>
</evidence>
<sequence>MSQINARPGMRILQVLKRTGPEA</sequence>
<name>A0A392VKV4_9FABA</name>
<comment type="caution">
    <text evidence="2">The sequence shown here is derived from an EMBL/GenBank/DDBJ whole genome shotgun (WGS) entry which is preliminary data.</text>
</comment>
<proteinExistence type="predicted"/>
<feature type="region of interest" description="Disordered" evidence="1">
    <location>
        <begin position="1"/>
        <end position="23"/>
    </location>
</feature>
<protein>
    <submittedName>
        <fullName evidence="2">Uncharacterized protein</fullName>
    </submittedName>
</protein>
<organism evidence="2 3">
    <name type="scientific">Trifolium medium</name>
    <dbReference type="NCBI Taxonomy" id="97028"/>
    <lineage>
        <taxon>Eukaryota</taxon>
        <taxon>Viridiplantae</taxon>
        <taxon>Streptophyta</taxon>
        <taxon>Embryophyta</taxon>
        <taxon>Tracheophyta</taxon>
        <taxon>Spermatophyta</taxon>
        <taxon>Magnoliopsida</taxon>
        <taxon>eudicotyledons</taxon>
        <taxon>Gunneridae</taxon>
        <taxon>Pentapetalae</taxon>
        <taxon>rosids</taxon>
        <taxon>fabids</taxon>
        <taxon>Fabales</taxon>
        <taxon>Fabaceae</taxon>
        <taxon>Papilionoideae</taxon>
        <taxon>50 kb inversion clade</taxon>
        <taxon>NPAAA clade</taxon>
        <taxon>Hologalegina</taxon>
        <taxon>IRL clade</taxon>
        <taxon>Trifolieae</taxon>
        <taxon>Trifolium</taxon>
    </lineage>
</organism>
<dbReference type="Proteomes" id="UP000265520">
    <property type="component" value="Unassembled WGS sequence"/>
</dbReference>
<dbReference type="AlphaFoldDB" id="A0A392VKV4"/>
<feature type="non-terminal residue" evidence="2">
    <location>
        <position position="23"/>
    </location>
</feature>
<accession>A0A392VKV4</accession>
<reference evidence="2 3" key="1">
    <citation type="journal article" date="2018" name="Front. Plant Sci.">
        <title>Red Clover (Trifolium pratense) and Zigzag Clover (T. medium) - A Picture of Genomic Similarities and Differences.</title>
        <authorList>
            <person name="Dluhosova J."/>
            <person name="Istvanek J."/>
            <person name="Nedelnik J."/>
            <person name="Repkova J."/>
        </authorList>
    </citation>
    <scope>NUCLEOTIDE SEQUENCE [LARGE SCALE GENOMIC DNA]</scope>
    <source>
        <strain evidence="3">cv. 10/8</strain>
        <tissue evidence="2">Leaf</tissue>
    </source>
</reference>
<evidence type="ECO:0000313" key="2">
    <source>
        <dbReference type="EMBL" id="MCI88062.1"/>
    </source>
</evidence>
<evidence type="ECO:0000313" key="3">
    <source>
        <dbReference type="Proteomes" id="UP000265520"/>
    </source>
</evidence>
<keyword evidence="3" id="KW-1185">Reference proteome</keyword>
<dbReference type="EMBL" id="LXQA011182670">
    <property type="protein sequence ID" value="MCI88062.1"/>
    <property type="molecule type" value="Genomic_DNA"/>
</dbReference>